<dbReference type="GO" id="GO:1902936">
    <property type="term" value="F:phosphatidylinositol bisphosphate binding"/>
    <property type="evidence" value="ECO:0007669"/>
    <property type="project" value="TreeGrafter"/>
</dbReference>
<dbReference type="SUPFAM" id="SSF46938">
    <property type="entry name" value="CRAL/TRIO N-terminal domain"/>
    <property type="match status" value="1"/>
</dbReference>
<protein>
    <recommendedName>
        <fullName evidence="1">CRAL-TRIO domain-containing protein</fullName>
    </recommendedName>
</protein>
<dbReference type="InterPro" id="IPR001251">
    <property type="entry name" value="CRAL-TRIO_dom"/>
</dbReference>
<dbReference type="PANTHER" id="PTHR10174:SF213">
    <property type="entry name" value="CRAL-TRIO DOMAIN-CONTAINING PROTEIN"/>
    <property type="match status" value="1"/>
</dbReference>
<dbReference type="SMART" id="SM00516">
    <property type="entry name" value="SEC14"/>
    <property type="match status" value="1"/>
</dbReference>
<dbReference type="Pfam" id="PF00650">
    <property type="entry name" value="CRAL_TRIO"/>
    <property type="match status" value="1"/>
</dbReference>
<keyword evidence="3" id="KW-1185">Reference proteome</keyword>
<dbReference type="PANTHER" id="PTHR10174">
    <property type="entry name" value="ALPHA-TOCOPHEROL TRANSFER PROTEIN-RELATED"/>
    <property type="match status" value="1"/>
</dbReference>
<sequence length="281" mass="33324">MSTMKLDFKFTAEELISKGKTTEENVEKIRNWLSTAKEKFIPIEIQDELLVLFLLSCDNDIEMTKKTIVSHYKIKKDAPDIFDQRNTEREDIQKVFKTLQMINLPERTDEDNAIIYFRLRDTNWRNMEVTPIMKASFMLMDIEQKKMFPNGIVYLVDMEGFGLMHLTKIRLNPLMKYFAYLEEGLPIKFEAIHFLNANYVLDRFLAMVRTFLLPHIMKKLYMHPKGLSQEELFKIVPKKCLPQELGGDLQPAEELCKITMELLIEKNSFWEIEEKLRKHTQ</sequence>
<dbReference type="PROSITE" id="PS50191">
    <property type="entry name" value="CRAL_TRIO"/>
    <property type="match status" value="1"/>
</dbReference>
<dbReference type="InterPro" id="IPR036865">
    <property type="entry name" value="CRAL-TRIO_dom_sf"/>
</dbReference>
<dbReference type="EMBL" id="OV651824">
    <property type="protein sequence ID" value="CAH1101934.1"/>
    <property type="molecule type" value="Genomic_DNA"/>
</dbReference>
<feature type="domain" description="CRAL-TRIO" evidence="1">
    <location>
        <begin position="92"/>
        <end position="253"/>
    </location>
</feature>
<dbReference type="SUPFAM" id="SSF52087">
    <property type="entry name" value="CRAL/TRIO domain"/>
    <property type="match status" value="1"/>
</dbReference>
<dbReference type="Proteomes" id="UP001153636">
    <property type="component" value="Chromosome 12"/>
</dbReference>
<organism evidence="2 3">
    <name type="scientific">Psylliodes chrysocephalus</name>
    <dbReference type="NCBI Taxonomy" id="3402493"/>
    <lineage>
        <taxon>Eukaryota</taxon>
        <taxon>Metazoa</taxon>
        <taxon>Ecdysozoa</taxon>
        <taxon>Arthropoda</taxon>
        <taxon>Hexapoda</taxon>
        <taxon>Insecta</taxon>
        <taxon>Pterygota</taxon>
        <taxon>Neoptera</taxon>
        <taxon>Endopterygota</taxon>
        <taxon>Coleoptera</taxon>
        <taxon>Polyphaga</taxon>
        <taxon>Cucujiformia</taxon>
        <taxon>Chrysomeloidea</taxon>
        <taxon>Chrysomelidae</taxon>
        <taxon>Galerucinae</taxon>
        <taxon>Alticini</taxon>
        <taxon>Psylliodes</taxon>
    </lineage>
</organism>
<dbReference type="OrthoDB" id="1434354at2759"/>
<reference evidence="2" key="1">
    <citation type="submission" date="2022-01" db="EMBL/GenBank/DDBJ databases">
        <authorList>
            <person name="King R."/>
        </authorList>
    </citation>
    <scope>NUCLEOTIDE SEQUENCE</scope>
</reference>
<dbReference type="GO" id="GO:0016020">
    <property type="term" value="C:membrane"/>
    <property type="evidence" value="ECO:0007669"/>
    <property type="project" value="TreeGrafter"/>
</dbReference>
<evidence type="ECO:0000313" key="2">
    <source>
        <dbReference type="EMBL" id="CAH1101934.1"/>
    </source>
</evidence>
<evidence type="ECO:0000313" key="3">
    <source>
        <dbReference type="Proteomes" id="UP001153636"/>
    </source>
</evidence>
<accession>A0A9P0CMP2</accession>
<name>A0A9P0CMP2_9CUCU</name>
<evidence type="ECO:0000259" key="1">
    <source>
        <dbReference type="PROSITE" id="PS50191"/>
    </source>
</evidence>
<proteinExistence type="predicted"/>
<dbReference type="CDD" id="cd00170">
    <property type="entry name" value="SEC14"/>
    <property type="match status" value="1"/>
</dbReference>
<dbReference type="InterPro" id="IPR036273">
    <property type="entry name" value="CRAL/TRIO_N_dom_sf"/>
</dbReference>
<dbReference type="AlphaFoldDB" id="A0A9P0CMP2"/>
<gene>
    <name evidence="2" type="ORF">PSYICH_LOCUS3500</name>
</gene>
<dbReference type="Gene3D" id="3.40.525.10">
    <property type="entry name" value="CRAL-TRIO lipid binding domain"/>
    <property type="match status" value="1"/>
</dbReference>